<gene>
    <name evidence="12" type="ORF">FDP41_013652</name>
</gene>
<dbReference type="GO" id="GO:0015031">
    <property type="term" value="P:protein transport"/>
    <property type="evidence" value="ECO:0007669"/>
    <property type="project" value="UniProtKB-KW"/>
</dbReference>
<dbReference type="OrthoDB" id="19261at2759"/>
<dbReference type="OMA" id="IIWRIVD"/>
<dbReference type="PROSITE" id="PS50192">
    <property type="entry name" value="T_SNARE"/>
    <property type="match status" value="1"/>
</dbReference>
<evidence type="ECO:0000256" key="2">
    <source>
        <dbReference type="ARBA" id="ARBA00022448"/>
    </source>
</evidence>
<evidence type="ECO:0000256" key="6">
    <source>
        <dbReference type="ARBA" id="ARBA00023054"/>
    </source>
</evidence>
<dbReference type="VEuPathDB" id="AmoebaDB:NF0127610"/>
<reference evidence="12 13" key="1">
    <citation type="journal article" date="2019" name="Sci. Rep.">
        <title>Nanopore sequencing improves the draft genome of the human pathogenic amoeba Naegleria fowleri.</title>
        <authorList>
            <person name="Liechti N."/>
            <person name="Schurch N."/>
            <person name="Bruggmann R."/>
            <person name="Wittwer M."/>
        </authorList>
    </citation>
    <scope>NUCLEOTIDE SEQUENCE [LARGE SCALE GENOMIC DNA]</scope>
    <source>
        <strain evidence="12 13">ATCC 30894</strain>
    </source>
</reference>
<keyword evidence="7 10" id="KW-0472">Membrane</keyword>
<dbReference type="GO" id="GO:0031902">
    <property type="term" value="C:late endosome membrane"/>
    <property type="evidence" value="ECO:0007669"/>
    <property type="project" value="TreeGrafter"/>
</dbReference>
<feature type="transmembrane region" description="Helical" evidence="10">
    <location>
        <begin position="226"/>
        <end position="247"/>
    </location>
</feature>
<organism evidence="12 13">
    <name type="scientific">Naegleria fowleri</name>
    <name type="common">Brain eating amoeba</name>
    <dbReference type="NCBI Taxonomy" id="5763"/>
    <lineage>
        <taxon>Eukaryota</taxon>
        <taxon>Discoba</taxon>
        <taxon>Heterolobosea</taxon>
        <taxon>Tetramitia</taxon>
        <taxon>Eutetramitia</taxon>
        <taxon>Vahlkampfiidae</taxon>
        <taxon>Naegleria</taxon>
    </lineage>
</organism>
<proteinExistence type="predicted"/>
<accession>A0A6A5C3J9</accession>
<evidence type="ECO:0000313" key="12">
    <source>
        <dbReference type="EMBL" id="KAF0980438.1"/>
    </source>
</evidence>
<dbReference type="InterPro" id="IPR000727">
    <property type="entry name" value="T_SNARE_dom"/>
</dbReference>
<feature type="compositionally biased region" description="Basic and acidic residues" evidence="9">
    <location>
        <begin position="85"/>
        <end position="100"/>
    </location>
</feature>
<feature type="compositionally biased region" description="Low complexity" evidence="9">
    <location>
        <begin position="260"/>
        <end position="269"/>
    </location>
</feature>
<sequence>MSSSSPAYYDEEIEEICKEISKKIVKANKGAVEGKRQAYFEEIDKDMERAKKAFKNMYRLVRKEGVDQTWKKKLSQHQNEIRKLEQNLATAKDKSNKDDLLGTSTAGSNEKKKDPSKKKRRDEDDEVVEVVASEKAQQNKSRNDQIADELFKEIYETQGDSLDIVKRLIDKADETKTIAAESMEILKRQREQLEKIDKEMDELGSNIKRGTNEIKSFMRRLATDKLIMILILLVVLAVLGIIIWRIVDFVIKKVSPPPNNNNNGNNNNGKVTPSQSPKPANYQ</sequence>
<dbReference type="GO" id="GO:0012507">
    <property type="term" value="C:ER to Golgi transport vesicle membrane"/>
    <property type="evidence" value="ECO:0007669"/>
    <property type="project" value="TreeGrafter"/>
</dbReference>
<comment type="caution">
    <text evidence="12">The sequence shown here is derived from an EMBL/GenBank/DDBJ whole genome shotgun (WGS) entry which is preliminary data.</text>
</comment>
<keyword evidence="6 8" id="KW-0175">Coiled coil</keyword>
<dbReference type="GO" id="GO:0031201">
    <property type="term" value="C:SNARE complex"/>
    <property type="evidence" value="ECO:0007669"/>
    <property type="project" value="InterPro"/>
</dbReference>
<evidence type="ECO:0000256" key="10">
    <source>
        <dbReference type="SAM" id="Phobius"/>
    </source>
</evidence>
<dbReference type="EMBL" id="VFQX01000019">
    <property type="protein sequence ID" value="KAF0980438.1"/>
    <property type="molecule type" value="Genomic_DNA"/>
</dbReference>
<comment type="subcellular location">
    <subcellularLocation>
        <location evidence="1">Membrane</location>
        <topology evidence="1">Single-pass type IV membrane protein</topology>
    </subcellularLocation>
</comment>
<dbReference type="AlphaFoldDB" id="A0A6A5C3J9"/>
<feature type="region of interest" description="Disordered" evidence="9">
    <location>
        <begin position="256"/>
        <end position="283"/>
    </location>
</feature>
<dbReference type="PANTHER" id="PTHR21230:SF79">
    <property type="entry name" value="T-SNARE COILED-COIL HOMOLOGY DOMAIN-CONTAINING PROTEIN"/>
    <property type="match status" value="1"/>
</dbReference>
<evidence type="ECO:0000313" key="13">
    <source>
        <dbReference type="Proteomes" id="UP000444721"/>
    </source>
</evidence>
<keyword evidence="4" id="KW-0653">Protein transport</keyword>
<dbReference type="GO" id="GO:0005789">
    <property type="term" value="C:endoplasmic reticulum membrane"/>
    <property type="evidence" value="ECO:0007669"/>
    <property type="project" value="TreeGrafter"/>
</dbReference>
<evidence type="ECO:0000256" key="4">
    <source>
        <dbReference type="ARBA" id="ARBA00022927"/>
    </source>
</evidence>
<name>A0A6A5C3J9_NAEFO</name>
<dbReference type="PANTHER" id="PTHR21230">
    <property type="entry name" value="VESICLE TRANSPORT V-SNARE PROTEIN VTI1-RELATED"/>
    <property type="match status" value="1"/>
</dbReference>
<dbReference type="GO" id="GO:0005484">
    <property type="term" value="F:SNAP receptor activity"/>
    <property type="evidence" value="ECO:0007669"/>
    <property type="project" value="InterPro"/>
</dbReference>
<dbReference type="Gene3D" id="1.20.58.400">
    <property type="entry name" value="t-snare proteins"/>
    <property type="match status" value="1"/>
</dbReference>
<dbReference type="Gene3D" id="1.20.5.110">
    <property type="match status" value="1"/>
</dbReference>
<evidence type="ECO:0000256" key="8">
    <source>
        <dbReference type="SAM" id="Coils"/>
    </source>
</evidence>
<dbReference type="GO" id="GO:0000149">
    <property type="term" value="F:SNARE binding"/>
    <property type="evidence" value="ECO:0007669"/>
    <property type="project" value="TreeGrafter"/>
</dbReference>
<evidence type="ECO:0000256" key="9">
    <source>
        <dbReference type="SAM" id="MobiDB-lite"/>
    </source>
</evidence>
<feature type="region of interest" description="Disordered" evidence="9">
    <location>
        <begin position="85"/>
        <end position="126"/>
    </location>
</feature>
<evidence type="ECO:0000256" key="5">
    <source>
        <dbReference type="ARBA" id="ARBA00022989"/>
    </source>
</evidence>
<dbReference type="GO" id="GO:0006906">
    <property type="term" value="P:vesicle fusion"/>
    <property type="evidence" value="ECO:0007669"/>
    <property type="project" value="TreeGrafter"/>
</dbReference>
<dbReference type="SUPFAM" id="SSF58038">
    <property type="entry name" value="SNARE fusion complex"/>
    <property type="match status" value="1"/>
</dbReference>
<evidence type="ECO:0000259" key="11">
    <source>
        <dbReference type="PROSITE" id="PS50192"/>
    </source>
</evidence>
<dbReference type="InterPro" id="IPR044766">
    <property type="entry name" value="NPSN/SNAP25-like_N_SNARE"/>
</dbReference>
<evidence type="ECO:0000256" key="1">
    <source>
        <dbReference type="ARBA" id="ARBA00004211"/>
    </source>
</evidence>
<protein>
    <recommendedName>
        <fullName evidence="11">t-SNARE coiled-coil homology domain-containing protein</fullName>
    </recommendedName>
</protein>
<dbReference type="Proteomes" id="UP000444721">
    <property type="component" value="Unassembled WGS sequence"/>
</dbReference>
<dbReference type="RefSeq" id="XP_044565151.1">
    <property type="nucleotide sequence ID" value="XM_044704306.1"/>
</dbReference>
<dbReference type="GO" id="GO:0005794">
    <property type="term" value="C:Golgi apparatus"/>
    <property type="evidence" value="ECO:0007669"/>
    <property type="project" value="TreeGrafter"/>
</dbReference>
<feature type="compositionally biased region" description="Polar residues" evidence="9">
    <location>
        <begin position="270"/>
        <end position="283"/>
    </location>
</feature>
<keyword evidence="2" id="KW-0813">Transport</keyword>
<dbReference type="CDD" id="cd15861">
    <property type="entry name" value="SNARE_SNAP25N_23N_29N_SEC9N"/>
    <property type="match status" value="1"/>
</dbReference>
<evidence type="ECO:0000256" key="3">
    <source>
        <dbReference type="ARBA" id="ARBA00022692"/>
    </source>
</evidence>
<keyword evidence="5 10" id="KW-1133">Transmembrane helix</keyword>
<dbReference type="InterPro" id="IPR038407">
    <property type="entry name" value="v-SNARE_N_sf"/>
</dbReference>
<dbReference type="VEuPathDB" id="AmoebaDB:NfTy_027400"/>
<dbReference type="GeneID" id="68120867"/>
<keyword evidence="13" id="KW-1185">Reference proteome</keyword>
<feature type="domain" description="T-SNARE coiled-coil homology" evidence="11">
    <location>
        <begin position="155"/>
        <end position="217"/>
    </location>
</feature>
<feature type="coiled-coil region" evidence="8">
    <location>
        <begin position="179"/>
        <end position="213"/>
    </location>
</feature>
<dbReference type="VEuPathDB" id="AmoebaDB:FDP41_013652"/>
<keyword evidence="3 10" id="KW-0812">Transmembrane</keyword>
<evidence type="ECO:0000256" key="7">
    <source>
        <dbReference type="ARBA" id="ARBA00023136"/>
    </source>
</evidence>